<dbReference type="InterPro" id="IPR041577">
    <property type="entry name" value="RT_RNaseH_2"/>
</dbReference>
<evidence type="ECO:0000256" key="17">
    <source>
        <dbReference type="ARBA" id="ARBA00023242"/>
    </source>
</evidence>
<name>A0A6A4A4F4_9STRA</name>
<evidence type="ECO:0000313" key="26">
    <source>
        <dbReference type="Proteomes" id="UP000440367"/>
    </source>
</evidence>
<dbReference type="InterPro" id="IPR041588">
    <property type="entry name" value="Integrase_H2C2"/>
</dbReference>
<dbReference type="FunFam" id="3.10.20.370:FF:000001">
    <property type="entry name" value="Retrovirus-related Pol polyprotein from transposon 17.6-like protein"/>
    <property type="match status" value="1"/>
</dbReference>
<keyword evidence="13" id="KW-0695">RNA-directed DNA polymerase</keyword>
<dbReference type="GO" id="GO:0003677">
    <property type="term" value="F:DNA binding"/>
    <property type="evidence" value="ECO:0007669"/>
    <property type="project" value="UniProtKB-KW"/>
</dbReference>
<keyword evidence="14" id="KW-0239">DNA-directed DNA polymerase</keyword>
<evidence type="ECO:0000256" key="18">
    <source>
        <dbReference type="ARBA" id="ARBA00023268"/>
    </source>
</evidence>
<feature type="compositionally biased region" description="Polar residues" evidence="20">
    <location>
        <begin position="1608"/>
        <end position="1655"/>
    </location>
</feature>
<comment type="caution">
    <text evidence="25">The sequence shown here is derived from an EMBL/GenBank/DDBJ whole genome shotgun (WGS) entry which is preliminary data.</text>
</comment>
<dbReference type="CDD" id="cd00303">
    <property type="entry name" value="retropepsin_like"/>
    <property type="match status" value="1"/>
</dbReference>
<dbReference type="SMART" id="SM00343">
    <property type="entry name" value="ZnF_C2HC"/>
    <property type="match status" value="1"/>
</dbReference>
<evidence type="ECO:0008006" key="27">
    <source>
        <dbReference type="Google" id="ProtNLM"/>
    </source>
</evidence>
<feature type="compositionally biased region" description="Polar residues" evidence="20">
    <location>
        <begin position="1391"/>
        <end position="1414"/>
    </location>
</feature>
<keyword evidence="16" id="KW-0233">DNA recombination</keyword>
<dbReference type="GO" id="GO:0006508">
    <property type="term" value="P:proteolysis"/>
    <property type="evidence" value="ECO:0007669"/>
    <property type="project" value="UniProtKB-KW"/>
</dbReference>
<feature type="compositionally biased region" description="Polar residues" evidence="20">
    <location>
        <begin position="1663"/>
        <end position="1685"/>
    </location>
</feature>
<evidence type="ECO:0000256" key="13">
    <source>
        <dbReference type="ARBA" id="ARBA00022918"/>
    </source>
</evidence>
<dbReference type="PANTHER" id="PTHR37984">
    <property type="entry name" value="PROTEIN CBG26694"/>
    <property type="match status" value="1"/>
</dbReference>
<evidence type="ECO:0000256" key="15">
    <source>
        <dbReference type="ARBA" id="ARBA00023125"/>
    </source>
</evidence>
<dbReference type="GO" id="GO:0003723">
    <property type="term" value="F:RNA binding"/>
    <property type="evidence" value="ECO:0007669"/>
    <property type="project" value="UniProtKB-KW"/>
</dbReference>
<keyword evidence="12" id="KW-0229">DNA integration</keyword>
<evidence type="ECO:0000313" key="25">
    <source>
        <dbReference type="EMBL" id="KAE9249406.1"/>
    </source>
</evidence>
<dbReference type="FunFam" id="1.10.340.70:FF:000001">
    <property type="entry name" value="Retrovirus-related Pol polyprotein from transposon gypsy-like Protein"/>
    <property type="match status" value="1"/>
</dbReference>
<evidence type="ECO:0000256" key="8">
    <source>
        <dbReference type="ARBA" id="ARBA00022759"/>
    </source>
</evidence>
<dbReference type="InterPro" id="IPR000477">
    <property type="entry name" value="RT_dom"/>
</dbReference>
<dbReference type="Gene3D" id="3.30.70.270">
    <property type="match status" value="2"/>
</dbReference>
<keyword evidence="5" id="KW-0540">Nuclease</keyword>
<keyword evidence="3" id="KW-0808">Transferase</keyword>
<dbReference type="InterPro" id="IPR036397">
    <property type="entry name" value="RNaseH_sf"/>
</dbReference>
<dbReference type="InterPro" id="IPR023779">
    <property type="entry name" value="Chromodomain_CS"/>
</dbReference>
<dbReference type="InterPro" id="IPR043128">
    <property type="entry name" value="Rev_trsase/Diguanyl_cyclase"/>
</dbReference>
<evidence type="ECO:0000259" key="24">
    <source>
        <dbReference type="PROSITE" id="PS50994"/>
    </source>
</evidence>
<dbReference type="Gene3D" id="1.10.340.70">
    <property type="match status" value="1"/>
</dbReference>
<evidence type="ECO:0000256" key="19">
    <source>
        <dbReference type="PROSITE-ProRule" id="PRU00047"/>
    </source>
</evidence>
<dbReference type="SUPFAM" id="SSF54160">
    <property type="entry name" value="Chromo domain-like"/>
    <property type="match status" value="1"/>
</dbReference>
<dbReference type="Gene3D" id="2.40.50.40">
    <property type="match status" value="1"/>
</dbReference>
<feature type="domain" description="CCHC-type" evidence="22">
    <location>
        <begin position="122"/>
        <end position="136"/>
    </location>
</feature>
<evidence type="ECO:0000256" key="9">
    <source>
        <dbReference type="ARBA" id="ARBA00022801"/>
    </source>
</evidence>
<keyword evidence="4" id="KW-0548">Nucleotidyltransferase</keyword>
<dbReference type="PROSITE" id="PS00598">
    <property type="entry name" value="CHROMO_1"/>
    <property type="match status" value="1"/>
</dbReference>
<feature type="region of interest" description="Disordered" evidence="20">
    <location>
        <begin position="1600"/>
        <end position="1725"/>
    </location>
</feature>
<evidence type="ECO:0000256" key="14">
    <source>
        <dbReference type="ARBA" id="ARBA00022932"/>
    </source>
</evidence>
<evidence type="ECO:0000259" key="23">
    <source>
        <dbReference type="PROSITE" id="PS50878"/>
    </source>
</evidence>
<dbReference type="Pfam" id="PF08284">
    <property type="entry name" value="RVP_2"/>
    <property type="match status" value="1"/>
</dbReference>
<dbReference type="Pfam" id="PF00078">
    <property type="entry name" value="RVT_1"/>
    <property type="match status" value="1"/>
</dbReference>
<dbReference type="PROSITE" id="PS50878">
    <property type="entry name" value="RT_POL"/>
    <property type="match status" value="1"/>
</dbReference>
<dbReference type="SUPFAM" id="SSF56672">
    <property type="entry name" value="DNA/RNA polymerases"/>
    <property type="match status" value="1"/>
</dbReference>
<evidence type="ECO:0000256" key="12">
    <source>
        <dbReference type="ARBA" id="ARBA00022908"/>
    </source>
</evidence>
<feature type="domain" description="Integrase catalytic" evidence="24">
    <location>
        <begin position="1220"/>
        <end position="1386"/>
    </location>
</feature>
<dbReference type="InterPro" id="IPR036875">
    <property type="entry name" value="Znf_CCHC_sf"/>
</dbReference>
<dbReference type="SUPFAM" id="SSF57756">
    <property type="entry name" value="Retrovirus zinc finger-like domains"/>
    <property type="match status" value="1"/>
</dbReference>
<protein>
    <recommendedName>
        <fullName evidence="27">Reverse transcriptase</fullName>
    </recommendedName>
</protein>
<evidence type="ECO:0000256" key="2">
    <source>
        <dbReference type="ARBA" id="ARBA00022670"/>
    </source>
</evidence>
<dbReference type="PROSITE" id="PS50013">
    <property type="entry name" value="CHROMO_2"/>
    <property type="match status" value="1"/>
</dbReference>
<dbReference type="GO" id="GO:0005634">
    <property type="term" value="C:nucleus"/>
    <property type="evidence" value="ECO:0007669"/>
    <property type="project" value="UniProtKB-SubCell"/>
</dbReference>
<evidence type="ECO:0000256" key="16">
    <source>
        <dbReference type="ARBA" id="ARBA00023172"/>
    </source>
</evidence>
<keyword evidence="7" id="KW-0064">Aspartyl protease</keyword>
<dbReference type="Gene3D" id="3.10.10.10">
    <property type="entry name" value="HIV Type 1 Reverse Transcriptase, subunit A, domain 1"/>
    <property type="match status" value="1"/>
</dbReference>
<dbReference type="GO" id="GO:0003887">
    <property type="term" value="F:DNA-directed DNA polymerase activity"/>
    <property type="evidence" value="ECO:0007669"/>
    <property type="project" value="UniProtKB-KW"/>
</dbReference>
<dbReference type="InterPro" id="IPR012337">
    <property type="entry name" value="RNaseH-like_sf"/>
</dbReference>
<dbReference type="Pfam" id="PF00385">
    <property type="entry name" value="Chromo"/>
    <property type="match status" value="1"/>
</dbReference>
<evidence type="ECO:0000259" key="22">
    <source>
        <dbReference type="PROSITE" id="PS50158"/>
    </source>
</evidence>
<gene>
    <name evidence="25" type="ORF">PF002_g5325</name>
</gene>
<comment type="subcellular location">
    <subcellularLocation>
        <location evidence="1">Nucleus</location>
    </subcellularLocation>
</comment>
<feature type="domain" description="Reverse transcriptase" evidence="23">
    <location>
        <begin position="648"/>
        <end position="868"/>
    </location>
</feature>
<dbReference type="PROSITE" id="PS50994">
    <property type="entry name" value="INTEGRASE"/>
    <property type="match status" value="1"/>
</dbReference>
<accession>A0A6A4A4F4</accession>
<dbReference type="InterPro" id="IPR056924">
    <property type="entry name" value="SH3_Tf2-1"/>
</dbReference>
<dbReference type="InterPro" id="IPR016197">
    <property type="entry name" value="Chromo-like_dom_sf"/>
</dbReference>
<evidence type="ECO:0000256" key="5">
    <source>
        <dbReference type="ARBA" id="ARBA00022722"/>
    </source>
</evidence>
<dbReference type="Pfam" id="PF17919">
    <property type="entry name" value="RT_RNaseH_2"/>
    <property type="match status" value="1"/>
</dbReference>
<dbReference type="InterPro" id="IPR043502">
    <property type="entry name" value="DNA/RNA_pol_sf"/>
</dbReference>
<dbReference type="SUPFAM" id="SSF50630">
    <property type="entry name" value="Acid proteases"/>
    <property type="match status" value="1"/>
</dbReference>
<keyword evidence="18" id="KW-0511">Multifunctional enzyme</keyword>
<evidence type="ECO:0000256" key="3">
    <source>
        <dbReference type="ARBA" id="ARBA00022679"/>
    </source>
</evidence>
<dbReference type="InterPro" id="IPR023780">
    <property type="entry name" value="Chromo_domain"/>
</dbReference>
<dbReference type="FunFam" id="3.30.70.270:FF:000020">
    <property type="entry name" value="Transposon Tf2-6 polyprotein-like Protein"/>
    <property type="match status" value="1"/>
</dbReference>
<dbReference type="GO" id="GO:0008270">
    <property type="term" value="F:zinc ion binding"/>
    <property type="evidence" value="ECO:0007669"/>
    <property type="project" value="UniProtKB-KW"/>
</dbReference>
<evidence type="ECO:0000259" key="21">
    <source>
        <dbReference type="PROSITE" id="PS50013"/>
    </source>
</evidence>
<feature type="region of interest" description="Disordered" evidence="20">
    <location>
        <begin position="1382"/>
        <end position="1416"/>
    </location>
</feature>
<reference evidence="25 26" key="1">
    <citation type="submission" date="2018-08" db="EMBL/GenBank/DDBJ databases">
        <title>Genomic investigation of the strawberry pathogen Phytophthora fragariae indicates pathogenicity is determined by transcriptional variation in three key races.</title>
        <authorList>
            <person name="Adams T.M."/>
            <person name="Armitage A.D."/>
            <person name="Sobczyk M.K."/>
            <person name="Bates H.J."/>
            <person name="Dunwell J.M."/>
            <person name="Nellist C.F."/>
            <person name="Harrison R.J."/>
        </authorList>
    </citation>
    <scope>NUCLEOTIDE SEQUENCE [LARGE SCALE GENOMIC DNA]</scope>
    <source>
        <strain evidence="25 26">BC-1</strain>
    </source>
</reference>
<proteinExistence type="predicted"/>
<dbReference type="CDD" id="cd01647">
    <property type="entry name" value="RT_LTR"/>
    <property type="match status" value="1"/>
</dbReference>
<dbReference type="Pfam" id="PF17921">
    <property type="entry name" value="Integrase_H2C2"/>
    <property type="match status" value="1"/>
</dbReference>
<dbReference type="GO" id="GO:0003964">
    <property type="term" value="F:RNA-directed DNA polymerase activity"/>
    <property type="evidence" value="ECO:0007669"/>
    <property type="project" value="UniProtKB-KW"/>
</dbReference>
<evidence type="ECO:0000256" key="11">
    <source>
        <dbReference type="ARBA" id="ARBA00022884"/>
    </source>
</evidence>
<dbReference type="GO" id="GO:0006310">
    <property type="term" value="P:DNA recombination"/>
    <property type="evidence" value="ECO:0007669"/>
    <property type="project" value="UniProtKB-KW"/>
</dbReference>
<feature type="region of interest" description="Disordered" evidence="20">
    <location>
        <begin position="78"/>
        <end position="113"/>
    </location>
</feature>
<evidence type="ECO:0000256" key="20">
    <source>
        <dbReference type="SAM" id="MobiDB-lite"/>
    </source>
</evidence>
<feature type="region of interest" description="Disordered" evidence="20">
    <location>
        <begin position="1830"/>
        <end position="1861"/>
    </location>
</feature>
<feature type="region of interest" description="Disordered" evidence="20">
    <location>
        <begin position="429"/>
        <end position="476"/>
    </location>
</feature>
<dbReference type="PANTHER" id="PTHR37984:SF5">
    <property type="entry name" value="PROTEIN NYNRIN-LIKE"/>
    <property type="match status" value="1"/>
</dbReference>
<feature type="domain" description="Chromo" evidence="21">
    <location>
        <begin position="1728"/>
        <end position="1792"/>
    </location>
</feature>
<keyword evidence="17" id="KW-0539">Nucleus</keyword>
<keyword evidence="9" id="KW-0378">Hydrolase</keyword>
<keyword evidence="10" id="KW-0460">Magnesium</keyword>
<keyword evidence="6" id="KW-0479">Metal-binding</keyword>
<keyword evidence="19" id="KW-0862">Zinc</keyword>
<feature type="compositionally biased region" description="Low complexity" evidence="20">
    <location>
        <begin position="435"/>
        <end position="451"/>
    </location>
</feature>
<dbReference type="InterPro" id="IPR001878">
    <property type="entry name" value="Znf_CCHC"/>
</dbReference>
<dbReference type="GO" id="GO:0015074">
    <property type="term" value="P:DNA integration"/>
    <property type="evidence" value="ECO:0007669"/>
    <property type="project" value="UniProtKB-KW"/>
</dbReference>
<feature type="compositionally biased region" description="Basic and acidic residues" evidence="20">
    <location>
        <begin position="1851"/>
        <end position="1861"/>
    </location>
</feature>
<dbReference type="GO" id="GO:0004519">
    <property type="term" value="F:endonuclease activity"/>
    <property type="evidence" value="ECO:0007669"/>
    <property type="project" value="UniProtKB-KW"/>
</dbReference>
<dbReference type="Gene3D" id="3.30.420.10">
    <property type="entry name" value="Ribonuclease H-like superfamily/Ribonuclease H"/>
    <property type="match status" value="1"/>
</dbReference>
<organism evidence="25 26">
    <name type="scientific">Phytophthora fragariae</name>
    <dbReference type="NCBI Taxonomy" id="53985"/>
    <lineage>
        <taxon>Eukaryota</taxon>
        <taxon>Sar</taxon>
        <taxon>Stramenopiles</taxon>
        <taxon>Oomycota</taxon>
        <taxon>Peronosporomycetes</taxon>
        <taxon>Peronosporales</taxon>
        <taxon>Peronosporaceae</taxon>
        <taxon>Phytophthora</taxon>
    </lineage>
</organism>
<dbReference type="CDD" id="cd00024">
    <property type="entry name" value="CD_CSD"/>
    <property type="match status" value="1"/>
</dbReference>
<evidence type="ECO:0000256" key="6">
    <source>
        <dbReference type="ARBA" id="ARBA00022723"/>
    </source>
</evidence>
<dbReference type="InterPro" id="IPR021109">
    <property type="entry name" value="Peptidase_aspartic_dom_sf"/>
</dbReference>
<keyword evidence="11" id="KW-0694">RNA-binding</keyword>
<dbReference type="InterPro" id="IPR000953">
    <property type="entry name" value="Chromo/chromo_shadow_dom"/>
</dbReference>
<keyword evidence="8" id="KW-0255">Endonuclease</keyword>
<keyword evidence="2" id="KW-0645">Protease</keyword>
<feature type="compositionally biased region" description="Basic residues" evidence="20">
    <location>
        <begin position="452"/>
        <end position="471"/>
    </location>
</feature>
<dbReference type="InterPro" id="IPR050951">
    <property type="entry name" value="Retrovirus_Pol_polyprotein"/>
</dbReference>
<dbReference type="PROSITE" id="PS00141">
    <property type="entry name" value="ASP_PROTEASE"/>
    <property type="match status" value="1"/>
</dbReference>
<dbReference type="Pfam" id="PF24626">
    <property type="entry name" value="SH3_Tf2-1"/>
    <property type="match status" value="1"/>
</dbReference>
<evidence type="ECO:0000256" key="1">
    <source>
        <dbReference type="ARBA" id="ARBA00004123"/>
    </source>
</evidence>
<evidence type="ECO:0000256" key="7">
    <source>
        <dbReference type="ARBA" id="ARBA00022750"/>
    </source>
</evidence>
<dbReference type="SMART" id="SM00298">
    <property type="entry name" value="CHROMO"/>
    <property type="match status" value="1"/>
</dbReference>
<evidence type="ECO:0000256" key="4">
    <source>
        <dbReference type="ARBA" id="ARBA00022695"/>
    </source>
</evidence>
<sequence>MSMRDYVQKTRHLVSCIVTNPIDVASQVHVFIFGMREGMTRYCLTRAEPSTLEAAFALALREDYTVASSYARALTPDARASAPEPMEVDAIEAESRSRPTSTARGPRFSNDNRPRDGRQLVCYRCRKSGHRAAVCRAPAPVLASAEVVGEADDTFPTTLPKNGRDHLHVAGAERPLRALLDSGATNNFIRDDCLALLPSHVRVREGPGELVVKLADGKPHSAPRWAVSLAYAFDGFSTNDDFLVIELNYAFDCILGMPWLARYQPEIDWLARSVRRRVGYDVSEVFTHLLVTPSRHVAVVDRTSTTQPPPRESDGPRCVECAASVIGPVSNPPSRAREGLKKNTVEQWLPYENYAVDQGLPYVKNAVEQRLPPVQTAVEQRFSHAKNAVEQRLPLENATVEQRLPFANASVAQQDLRDTGMVETELPCLEEGELSSSESSSSETSASSSGSRRLRKSKRNRSGRRRLRRRSTAVDQAPSSEILNVVEYSEGSPNQVRAIEVANPLTDAATITRLPGLSWKHFLRDLKAGEIEQVCLLTGFDQPDVLVNAISDDASSSRPKAAEPKSVREARFAAQSWQALQDSNNPVYSLAREFEDIFPEKIPAELPAERGVRHEIDLVLGSKYCVTRQWPLPRDQVQAIDDFFEGRRKAGHVRESISPHSSPTFCVKKATGGWRIVHAFNKLNDATIPAQTSIPRKDMVLDTMSGSVIYSAIDLTDGFYQILMRESDIPLTAVSTPSGMLWEWLVMPQGLKNAPASFNRMVSHVLRPLRAFAPSYFDDIFVHSRAEDGLSAVDVHLRHLRKVFEKMREKKLYPNLKKCVFCAPEIPVLGCYVSKSGVRADPEKISSICSWPTPKVQTELRQWLGLANYLHNYTKDYAGLIQPMSSLLKKDVAWNWRPEHQDAFDAVKKSLASAPVLMLPDTSRPFHVVCDASDFAIGCALMQFDAEGRERVVSYQSRQMKPAEKNYPVHDNELLAMRYALIKFRVYLLGEQTFAVYTDHASLRTAMKSPHLSQRMARWLSFFAEYNFVVHYKPGKNNVLADVLSRRHDYDPRRLTRHQDIPDDDDDDDDCATCVTLGINATVSSPVLPLRQQIADAYEEDSFYAAIIRYLRNPTADTLAKLTRPTRDAITRYDLDGDLLTYAIDTFDTPRVVIPADDDLRARLVHEYHDAPAGGHLGREKTFAALSRNFFWPRMYKWIRKWVRSCEICQRVKPALSKQAPLRPLPIATSAWRSVSMDFIFGLPRDDEGRTGVLVFVDRFSKMVHLAPVAEEVTADESAELFLDLVCRHHGLPESIVSDRDPRFTSAFWTRLFALLGTHLLMSTAAHPETDGQTERVNRVLEDVLRSYATSFASWSSFLPMAEFALNNSTHASTGLTPFFVNNARHPRRAPTSTSAQDSNEPPLSRQAKSNTRGATVKGHALHGVAYEDFFAVDVASPATSAVANFAPAATPTPIDSAAVSEFLLHRQAVTRFVRDALQVAVDRQKANADRRDRKNLSSFRRGERVLLSTEGIQGTAVTNLGANKLAPRFIGPFKILKVIGDAYTLDIPTAMRLHPTFYVGRLKSYVPATIPAPEAERPWPARNLNRPVVDVDVESARALAPHARASPSVTQATPSDEATSASRATPAPNESQQYPQQSHTRAQTQRGSESPSWRSSHDRSPAPSSGAPSDVSIRSSVAPRQSSKPPKLPKPATLQSRGSEATPRPYETTFRRDGPPPLVDASGARRWIAERIVDHETRRTRATGTAPTSRRARTTERYYRVRWLGFPPAEDTWESRERLIEDITDVVKEYEATLALVFDGSGSEDDHDLVSAIAHEYWLRETPGNDDIISTSISDEAPANSRDVNSRGASSRDHSDDDHAARCVDMDVSAATSSATRPAARSAMLPSVCTCLARA</sequence>
<dbReference type="GO" id="GO:0004190">
    <property type="term" value="F:aspartic-type endopeptidase activity"/>
    <property type="evidence" value="ECO:0007669"/>
    <property type="project" value="UniProtKB-KW"/>
</dbReference>
<dbReference type="EMBL" id="QXGD01000172">
    <property type="protein sequence ID" value="KAE9249406.1"/>
    <property type="molecule type" value="Genomic_DNA"/>
</dbReference>
<dbReference type="InterPro" id="IPR001969">
    <property type="entry name" value="Aspartic_peptidase_AS"/>
</dbReference>
<dbReference type="PROSITE" id="PS50158">
    <property type="entry name" value="ZF_CCHC"/>
    <property type="match status" value="1"/>
</dbReference>
<dbReference type="SUPFAM" id="SSF53098">
    <property type="entry name" value="Ribonuclease H-like"/>
    <property type="match status" value="1"/>
</dbReference>
<dbReference type="CDD" id="cd09274">
    <property type="entry name" value="RNase_HI_RT_Ty3"/>
    <property type="match status" value="1"/>
</dbReference>
<dbReference type="InterPro" id="IPR001584">
    <property type="entry name" value="Integrase_cat-core"/>
</dbReference>
<evidence type="ECO:0000256" key="10">
    <source>
        <dbReference type="ARBA" id="ARBA00022842"/>
    </source>
</evidence>
<keyword evidence="19" id="KW-0863">Zinc-finger</keyword>
<dbReference type="Proteomes" id="UP000440367">
    <property type="component" value="Unassembled WGS sequence"/>
</dbReference>
<dbReference type="Gene3D" id="2.40.70.10">
    <property type="entry name" value="Acid Proteases"/>
    <property type="match status" value="1"/>
</dbReference>
<keyword evidence="15" id="KW-0238">DNA-binding</keyword>